<evidence type="ECO:0000313" key="4">
    <source>
        <dbReference type="EMBL" id="OLR91002.1"/>
    </source>
</evidence>
<name>A0A1Q9LG30_9PSEU</name>
<evidence type="ECO:0000256" key="1">
    <source>
        <dbReference type="ARBA" id="ARBA00023125"/>
    </source>
</evidence>
<dbReference type="PANTHER" id="PTHR30055">
    <property type="entry name" value="HTH-TYPE TRANSCRIPTIONAL REGULATOR RUTR"/>
    <property type="match status" value="1"/>
</dbReference>
<dbReference type="AlphaFoldDB" id="A0A1Q9LG30"/>
<dbReference type="SUPFAM" id="SSF46689">
    <property type="entry name" value="Homeodomain-like"/>
    <property type="match status" value="1"/>
</dbReference>
<dbReference type="STRING" id="1193682.BJP25_31130"/>
<gene>
    <name evidence="4" type="ORF">BJP25_31130</name>
</gene>
<dbReference type="InterPro" id="IPR009057">
    <property type="entry name" value="Homeodomain-like_sf"/>
</dbReference>
<dbReference type="PROSITE" id="PS50977">
    <property type="entry name" value="HTH_TETR_2"/>
    <property type="match status" value="1"/>
</dbReference>
<dbReference type="Proteomes" id="UP000186040">
    <property type="component" value="Unassembled WGS sequence"/>
</dbReference>
<dbReference type="Gene3D" id="1.10.357.10">
    <property type="entry name" value="Tetracycline Repressor, domain 2"/>
    <property type="match status" value="1"/>
</dbReference>
<evidence type="ECO:0000259" key="3">
    <source>
        <dbReference type="PROSITE" id="PS50977"/>
    </source>
</evidence>
<reference evidence="4 5" key="1">
    <citation type="submission" date="2016-10" db="EMBL/GenBank/DDBJ databases">
        <title>The Draft Genome Sequence of Actinokineospora bangkokensis 44EHWT reveals the biosynthetic pathway of antifungal compounds Thailandins with unusual extender unit butylmalonyl-CoA.</title>
        <authorList>
            <person name="Greule A."/>
            <person name="Intra B."/>
            <person name="Flemming S."/>
            <person name="Rommel M.G."/>
            <person name="Panbangred W."/>
            <person name="Bechthold A."/>
        </authorList>
    </citation>
    <scope>NUCLEOTIDE SEQUENCE [LARGE SCALE GENOMIC DNA]</scope>
    <source>
        <strain evidence="4 5">44EHW</strain>
    </source>
</reference>
<proteinExistence type="predicted"/>
<dbReference type="Pfam" id="PF00440">
    <property type="entry name" value="TetR_N"/>
    <property type="match status" value="1"/>
</dbReference>
<keyword evidence="5" id="KW-1185">Reference proteome</keyword>
<feature type="domain" description="HTH tetR-type" evidence="3">
    <location>
        <begin position="6"/>
        <end position="65"/>
    </location>
</feature>
<evidence type="ECO:0000256" key="2">
    <source>
        <dbReference type="PROSITE-ProRule" id="PRU00335"/>
    </source>
</evidence>
<feature type="DNA-binding region" description="H-T-H motif" evidence="2">
    <location>
        <begin position="28"/>
        <end position="47"/>
    </location>
</feature>
<evidence type="ECO:0000313" key="5">
    <source>
        <dbReference type="Proteomes" id="UP000186040"/>
    </source>
</evidence>
<dbReference type="OrthoDB" id="3572434at2"/>
<dbReference type="SUPFAM" id="SSF48498">
    <property type="entry name" value="Tetracyclin repressor-like, C-terminal domain"/>
    <property type="match status" value="1"/>
</dbReference>
<dbReference type="InterPro" id="IPR050109">
    <property type="entry name" value="HTH-type_TetR-like_transc_reg"/>
</dbReference>
<dbReference type="GO" id="GO:0000976">
    <property type="term" value="F:transcription cis-regulatory region binding"/>
    <property type="evidence" value="ECO:0007669"/>
    <property type="project" value="TreeGrafter"/>
</dbReference>
<accession>A0A1Q9LG30</accession>
<dbReference type="PANTHER" id="PTHR30055:SF209">
    <property type="entry name" value="POSSIBLE TRANSCRIPTIONAL REGULATORY PROTEIN (PROBABLY TETR-FAMILY)"/>
    <property type="match status" value="1"/>
</dbReference>
<comment type="caution">
    <text evidence="4">The sequence shown here is derived from an EMBL/GenBank/DDBJ whole genome shotgun (WGS) entry which is preliminary data.</text>
</comment>
<dbReference type="RefSeq" id="WP_075977675.1">
    <property type="nucleotide sequence ID" value="NZ_MKQR01000026.1"/>
</dbReference>
<dbReference type="InterPro" id="IPR036271">
    <property type="entry name" value="Tet_transcr_reg_TetR-rel_C_sf"/>
</dbReference>
<dbReference type="InterPro" id="IPR001647">
    <property type="entry name" value="HTH_TetR"/>
</dbReference>
<organism evidence="4 5">
    <name type="scientific">Actinokineospora bangkokensis</name>
    <dbReference type="NCBI Taxonomy" id="1193682"/>
    <lineage>
        <taxon>Bacteria</taxon>
        <taxon>Bacillati</taxon>
        <taxon>Actinomycetota</taxon>
        <taxon>Actinomycetes</taxon>
        <taxon>Pseudonocardiales</taxon>
        <taxon>Pseudonocardiaceae</taxon>
        <taxon>Actinokineospora</taxon>
    </lineage>
</organism>
<protein>
    <submittedName>
        <fullName evidence="4">TetR family transcriptional regulator</fullName>
    </submittedName>
</protein>
<dbReference type="EMBL" id="MKQR01000026">
    <property type="protein sequence ID" value="OLR91002.1"/>
    <property type="molecule type" value="Genomic_DNA"/>
</dbReference>
<sequence>MARPRTITDERLLTAATAVIARGGPGFTLAQVADEAGVAVGTVAGRFGSKLGLLRALTEHTTAEVVAAMRAARSGVDPVAGVRAALVGSHADLGDAASAANHLRQLGVDLSTPELSELLAAHFAAVEEELRAAVEAAALPGAPPPRVAARVLLSLVNGVSLDWSLRPVGTLVDRLSEDVDAVLAGWHR</sequence>
<dbReference type="GO" id="GO:0003700">
    <property type="term" value="F:DNA-binding transcription factor activity"/>
    <property type="evidence" value="ECO:0007669"/>
    <property type="project" value="TreeGrafter"/>
</dbReference>
<keyword evidence="1 2" id="KW-0238">DNA-binding</keyword>